<reference evidence="1 2" key="1">
    <citation type="journal article" date="2016" name="Nat. Commun.">
        <title>Thousands of microbial genomes shed light on interconnected biogeochemical processes in an aquifer system.</title>
        <authorList>
            <person name="Anantharaman K."/>
            <person name="Brown C.T."/>
            <person name="Hug L.A."/>
            <person name="Sharon I."/>
            <person name="Castelle C.J."/>
            <person name="Probst A.J."/>
            <person name="Thomas B.C."/>
            <person name="Singh A."/>
            <person name="Wilkins M.J."/>
            <person name="Karaoz U."/>
            <person name="Brodie E.L."/>
            <person name="Williams K.H."/>
            <person name="Hubbard S.S."/>
            <person name="Banfield J.F."/>
        </authorList>
    </citation>
    <scope>NUCLEOTIDE SEQUENCE [LARGE SCALE GENOMIC DNA]</scope>
</reference>
<accession>A0A1F6FFW3</accession>
<evidence type="ECO:0000313" key="2">
    <source>
        <dbReference type="Proteomes" id="UP000177325"/>
    </source>
</evidence>
<comment type="caution">
    <text evidence="1">The sequence shown here is derived from an EMBL/GenBank/DDBJ whole genome shotgun (WGS) entry which is preliminary data.</text>
</comment>
<sequence>MGTAVIPPQAQFSEAAEYRNVMYSQSMPRLQHLAWRALNVHGQRNDEMVAVCIQVDSVWRDVVDMLMPDQDWQPIRDRGEDPIALGTASWDICQIVAEKLPNIADTALEVPPAGMMKVIVLSDEGCTIYELKPRKDVLTIN</sequence>
<name>A0A1F6FFW3_9BACT</name>
<protein>
    <submittedName>
        <fullName evidence="1">Uncharacterized protein</fullName>
    </submittedName>
</protein>
<dbReference type="EMBL" id="MFMM01000001">
    <property type="protein sequence ID" value="OGG84755.1"/>
    <property type="molecule type" value="Genomic_DNA"/>
</dbReference>
<evidence type="ECO:0000313" key="1">
    <source>
        <dbReference type="EMBL" id="OGG84755.1"/>
    </source>
</evidence>
<dbReference type="Proteomes" id="UP000177325">
    <property type="component" value="Unassembled WGS sequence"/>
</dbReference>
<dbReference type="AlphaFoldDB" id="A0A1F6FFW3"/>
<organism evidence="1 2">
    <name type="scientific">Candidatus Kaiserbacteria bacterium RIFCSPLOWO2_12_FULL_45_26</name>
    <dbReference type="NCBI Taxonomy" id="1798525"/>
    <lineage>
        <taxon>Bacteria</taxon>
        <taxon>Candidatus Kaiseribacteriota</taxon>
    </lineage>
</organism>
<dbReference type="STRING" id="1798525.A3G90_01560"/>
<gene>
    <name evidence="1" type="ORF">A3G90_01560</name>
</gene>
<proteinExistence type="predicted"/>